<reference evidence="13" key="1">
    <citation type="submission" date="2021-02" db="EMBL/GenBank/DDBJ databases">
        <authorList>
            <person name="Nowell W R."/>
        </authorList>
    </citation>
    <scope>NUCLEOTIDE SEQUENCE</scope>
</reference>
<comment type="subcellular location">
    <subcellularLocation>
        <location evidence="1">Virion</location>
    </subcellularLocation>
</comment>
<keyword evidence="4" id="KW-0540">Nuclease</keyword>
<dbReference type="PROSITE" id="PS51612">
    <property type="entry name" value="SAM_MT_2O_PK"/>
    <property type="match status" value="1"/>
</dbReference>
<evidence type="ECO:0000256" key="11">
    <source>
        <dbReference type="SAM" id="MobiDB-lite"/>
    </source>
</evidence>
<evidence type="ECO:0000313" key="15">
    <source>
        <dbReference type="Proteomes" id="UP000663860"/>
    </source>
</evidence>
<evidence type="ECO:0000256" key="5">
    <source>
        <dbReference type="ARBA" id="ARBA00022768"/>
    </source>
</evidence>
<dbReference type="GO" id="GO:0004483">
    <property type="term" value="F:methyltransferase cap1 activity"/>
    <property type="evidence" value="ECO:0007669"/>
    <property type="project" value="UniProtKB-EC"/>
</dbReference>
<dbReference type="Proteomes" id="UP000663860">
    <property type="component" value="Unassembled WGS sequence"/>
</dbReference>
<dbReference type="InterPro" id="IPR029063">
    <property type="entry name" value="SAM-dependent_MTases_sf"/>
</dbReference>
<dbReference type="GO" id="GO:0003746">
    <property type="term" value="F:translation elongation factor activity"/>
    <property type="evidence" value="ECO:0007669"/>
    <property type="project" value="UniProtKB-KW"/>
</dbReference>
<dbReference type="Gene3D" id="3.30.420.10">
    <property type="entry name" value="Ribonuclease H-like superfamily/Ribonuclease H"/>
    <property type="match status" value="1"/>
</dbReference>
<comment type="caution">
    <text evidence="13">The sequence shown here is derived from an EMBL/GenBank/DDBJ whole genome shotgun (WGS) entry which is preliminary data.</text>
</comment>
<feature type="domain" description="Exonuclease" evidence="12">
    <location>
        <begin position="131"/>
        <end position="314"/>
    </location>
</feature>
<proteinExistence type="predicted"/>
<dbReference type="EC" id="2.1.1.57" evidence="2"/>
<name>A0A814ZA18_9BILA</name>
<organism evidence="13 15">
    <name type="scientific">Adineta steineri</name>
    <dbReference type="NCBI Taxonomy" id="433720"/>
    <lineage>
        <taxon>Eukaryota</taxon>
        <taxon>Metazoa</taxon>
        <taxon>Spiralia</taxon>
        <taxon>Gnathifera</taxon>
        <taxon>Rotifera</taxon>
        <taxon>Eurotatoria</taxon>
        <taxon>Bdelloidea</taxon>
        <taxon>Adinetida</taxon>
        <taxon>Adinetidae</taxon>
        <taxon>Adineta</taxon>
    </lineage>
</organism>
<dbReference type="SMART" id="SM00479">
    <property type="entry name" value="EXOIII"/>
    <property type="match status" value="1"/>
</dbReference>
<evidence type="ECO:0000256" key="6">
    <source>
        <dbReference type="ARBA" id="ARBA00022801"/>
    </source>
</evidence>
<evidence type="ECO:0000259" key="12">
    <source>
        <dbReference type="SMART" id="SM00479"/>
    </source>
</evidence>
<dbReference type="Gene3D" id="3.40.50.150">
    <property type="entry name" value="Vaccinia Virus protein VP39"/>
    <property type="match status" value="1"/>
</dbReference>
<dbReference type="Pfam" id="PF01358">
    <property type="entry name" value="PARP_regulatory"/>
    <property type="match status" value="1"/>
</dbReference>
<evidence type="ECO:0000313" key="13">
    <source>
        <dbReference type="EMBL" id="CAF1241329.1"/>
    </source>
</evidence>
<dbReference type="Pfam" id="PF00929">
    <property type="entry name" value="RNase_T"/>
    <property type="match status" value="1"/>
</dbReference>
<evidence type="ECO:0000256" key="2">
    <source>
        <dbReference type="ARBA" id="ARBA00011923"/>
    </source>
</evidence>
<evidence type="ECO:0000256" key="8">
    <source>
        <dbReference type="ARBA" id="ARBA00022917"/>
    </source>
</evidence>
<evidence type="ECO:0000256" key="3">
    <source>
        <dbReference type="ARBA" id="ARBA00015701"/>
    </source>
</evidence>
<dbReference type="SUPFAM" id="SSF53098">
    <property type="entry name" value="Ribonuclease H-like"/>
    <property type="match status" value="1"/>
</dbReference>
<dbReference type="GO" id="GO:0006370">
    <property type="term" value="P:7-methylguanosine mRNA capping"/>
    <property type="evidence" value="ECO:0007669"/>
    <property type="project" value="InterPro"/>
</dbReference>
<dbReference type="CDD" id="cd06135">
    <property type="entry name" value="Orn"/>
    <property type="match status" value="1"/>
</dbReference>
<dbReference type="CDD" id="cd20760">
    <property type="entry name" value="capping_2-OMTase_Mimiviridae"/>
    <property type="match status" value="1"/>
</dbReference>
<evidence type="ECO:0000313" key="14">
    <source>
        <dbReference type="EMBL" id="CAF3612164.1"/>
    </source>
</evidence>
<keyword evidence="5" id="KW-0251">Elongation factor</keyword>
<sequence length="711" mass="84075">MSLTQLNRELLKLLLLDKNDQDSFINQLDDLFRKFGIYNIEKWRNLSNKNNTLLHEFVEKDLPFAIRHVINKYTFDINVQRDTDGRSLFQLALDQKNKKMHNFLKELAADKISQIDVSKPQNDEDRKKSTNIVWVDLEMTSIDDPEILECAVIITDKDLNELAQGNWVIHFDQSVLTTLGQWHQDTFADRDKKGNGLFADVLKSKLTKEEVEEKLLTLIQQYCPAQKCPLAGSSIHIDKHVLQLQMPKVHSYLHYRIIDVSSFQGIMRRWAPWMENKIKDQLAKKGQDDVNHRAMDDIKWSISFMREFRPILEKQQPRDVNRQPIQHRRQRSVSPSLGARNKHENNNKVQLYADERRLLERLELEKTINIKSLHLNNESQEIYIANPHLREVFINKQQIRYHTKEFTNEDRFLKLSSKHYDNKNLNVKQVNTTEYWGQRKLLLTEIEFLTNYTAAGTKYLVVYAGAAPGSHINYLSSLFPYLDFELIDSQDFSVTETNEIKIRSEIFTDKIAKSLSVLKQRMLFICNVRTFDPKDHGNNDMQKQMAWHRILKPYASLLYFRLPKTQGKTEYFKGNLIIEPWSSRQSTECRLVVDQDQTLIDYDHSEFENALIHFHNDQRIRFYRHNMDKVDNEGLDHCYDCRTEIFILQEYIKKFRRMRNESEVQDETARMSRDISRKIVDEKRKPVLDTLRTLDVIPRSPPIVSSSICCF</sequence>
<evidence type="ECO:0000256" key="1">
    <source>
        <dbReference type="ARBA" id="ARBA00004328"/>
    </source>
</evidence>
<dbReference type="GO" id="GO:0000175">
    <property type="term" value="F:3'-5'-RNA exonuclease activity"/>
    <property type="evidence" value="ECO:0007669"/>
    <property type="project" value="InterPro"/>
</dbReference>
<feature type="region of interest" description="Disordered" evidence="11">
    <location>
        <begin position="313"/>
        <end position="342"/>
    </location>
</feature>
<keyword evidence="6" id="KW-0378">Hydrolase</keyword>
<dbReference type="EMBL" id="CAJNOE010000489">
    <property type="protein sequence ID" value="CAF1241329.1"/>
    <property type="molecule type" value="Genomic_DNA"/>
</dbReference>
<comment type="function">
    <text evidence="9">Displays methyltransferase, positive regulation of the poly(A) polymerase and transcription elongation activities. Involved in the modification of both mRNA ends and in intermediate and late gene positive transcription elongation. At the mRNAs 5' end, methylates the ribose 2' OH group of the first transcribed nucleotide, thereby producing a 2'-O-methylpurine cap. At the 3' end, functions as a processivity factor which stimulates the activity of the viral poly(A) polymerase OPG063 that creates mRNA's poly(A) tail. In the presence of OPG102, OPG063 does not dissociate from the RNA allowing tail elongation to around 250 adenylates.</text>
</comment>
<evidence type="ECO:0000256" key="4">
    <source>
        <dbReference type="ARBA" id="ARBA00022722"/>
    </source>
</evidence>
<keyword evidence="7" id="KW-0269">Exonuclease</keyword>
<dbReference type="InterPro" id="IPR025804">
    <property type="entry name" value="Pox/kineto_cap_MeTfrase"/>
</dbReference>
<comment type="subunit">
    <text evidence="10">Interacts with poly(A) polymerase catalytic subunit OPG063. Interacts with OPG109 and OPG123; these interactions might help linking transcription to capping and polyadenylation.</text>
</comment>
<dbReference type="Proteomes" id="UP000663868">
    <property type="component" value="Unassembled WGS sequence"/>
</dbReference>
<accession>A0A814ZA18</accession>
<dbReference type="GO" id="GO:0003676">
    <property type="term" value="F:nucleic acid binding"/>
    <property type="evidence" value="ECO:0007669"/>
    <property type="project" value="InterPro"/>
</dbReference>
<keyword evidence="8" id="KW-0648">Protein biosynthesis</keyword>
<dbReference type="NCBIfam" id="NF003765">
    <property type="entry name" value="PRK05359.1"/>
    <property type="match status" value="1"/>
</dbReference>
<dbReference type="EMBL" id="CAJOBB010000212">
    <property type="protein sequence ID" value="CAF3612164.1"/>
    <property type="molecule type" value="Genomic_DNA"/>
</dbReference>
<dbReference type="InterPro" id="IPR022894">
    <property type="entry name" value="Oligoribonuclease"/>
</dbReference>
<evidence type="ECO:0000256" key="7">
    <source>
        <dbReference type="ARBA" id="ARBA00022839"/>
    </source>
</evidence>
<evidence type="ECO:0000256" key="9">
    <source>
        <dbReference type="ARBA" id="ARBA00034661"/>
    </source>
</evidence>
<dbReference type="SUPFAM" id="SSF53335">
    <property type="entry name" value="S-adenosyl-L-methionine-dependent methyltransferases"/>
    <property type="match status" value="1"/>
</dbReference>
<dbReference type="InterPro" id="IPR000176">
    <property type="entry name" value="mRNA_MeTrfase-like"/>
</dbReference>
<protein>
    <recommendedName>
        <fullName evidence="3">Cap-specific mRNA (nucleoside-2'-O-)-methyltransferase</fullName>
        <ecNumber evidence="2">2.1.1.57</ecNumber>
    </recommendedName>
</protein>
<dbReference type="AlphaFoldDB" id="A0A814ZA18"/>
<dbReference type="InterPro" id="IPR036397">
    <property type="entry name" value="RNaseH_sf"/>
</dbReference>
<dbReference type="InterPro" id="IPR012337">
    <property type="entry name" value="RNaseH-like_sf"/>
</dbReference>
<dbReference type="InterPro" id="IPR013520">
    <property type="entry name" value="Ribonucl_H"/>
</dbReference>
<gene>
    <name evidence="13" type="ORF">IZO911_LOCUS30811</name>
    <name evidence="14" type="ORF">KXQ929_LOCUS5697</name>
</gene>
<evidence type="ECO:0000256" key="10">
    <source>
        <dbReference type="ARBA" id="ARBA00046511"/>
    </source>
</evidence>